<sequence>MIYCNLLDGELPACCIRGRGWVANVNQAEILTTLRTMVSSAKVLETPLLQPTCTVFIATGYQRALLVFGSGWNERKLEEKKCIK</sequence>
<keyword evidence="2" id="KW-1185">Reference proteome</keyword>
<organism evidence="1 2">
    <name type="scientific">Nezara viridula</name>
    <name type="common">Southern green stink bug</name>
    <name type="synonym">Cimex viridulus</name>
    <dbReference type="NCBI Taxonomy" id="85310"/>
    <lineage>
        <taxon>Eukaryota</taxon>
        <taxon>Metazoa</taxon>
        <taxon>Ecdysozoa</taxon>
        <taxon>Arthropoda</taxon>
        <taxon>Hexapoda</taxon>
        <taxon>Insecta</taxon>
        <taxon>Pterygota</taxon>
        <taxon>Neoptera</taxon>
        <taxon>Paraneoptera</taxon>
        <taxon>Hemiptera</taxon>
        <taxon>Heteroptera</taxon>
        <taxon>Panheteroptera</taxon>
        <taxon>Pentatomomorpha</taxon>
        <taxon>Pentatomoidea</taxon>
        <taxon>Pentatomidae</taxon>
        <taxon>Pentatominae</taxon>
        <taxon>Nezara</taxon>
    </lineage>
</organism>
<name>A0A9P0MNZ7_NEZVI</name>
<dbReference type="AlphaFoldDB" id="A0A9P0MNZ7"/>
<accession>A0A9P0MNZ7</accession>
<gene>
    <name evidence="1" type="ORF">NEZAVI_LOCUS8914</name>
</gene>
<evidence type="ECO:0000313" key="1">
    <source>
        <dbReference type="EMBL" id="CAH1399475.1"/>
    </source>
</evidence>
<dbReference type="Proteomes" id="UP001152798">
    <property type="component" value="Chromosome 4"/>
</dbReference>
<evidence type="ECO:0000313" key="2">
    <source>
        <dbReference type="Proteomes" id="UP001152798"/>
    </source>
</evidence>
<dbReference type="EMBL" id="OV725080">
    <property type="protein sequence ID" value="CAH1399475.1"/>
    <property type="molecule type" value="Genomic_DNA"/>
</dbReference>
<proteinExistence type="predicted"/>
<protein>
    <submittedName>
        <fullName evidence="1">Uncharacterized protein</fullName>
    </submittedName>
</protein>
<reference evidence="1" key="1">
    <citation type="submission" date="2022-01" db="EMBL/GenBank/DDBJ databases">
        <authorList>
            <person name="King R."/>
        </authorList>
    </citation>
    <scope>NUCLEOTIDE SEQUENCE</scope>
</reference>